<sequence length="99" mass="11311">MTTSCETEKELKKQDPVIMKKILILTGTRVLPLLSFITATSGKKAIKQYPPFTSSPVLQKLPELLIWMNMPVRDKTLQQQDIISGNISTQLLRQEWRQG</sequence>
<comment type="caution">
    <text evidence="1">The sequence shown here is derived from an EMBL/GenBank/DDBJ whole genome shotgun (WGS) entry which is preliminary data.</text>
</comment>
<gene>
    <name evidence="1" type="ORF">SDC9_114372</name>
</gene>
<proteinExistence type="predicted"/>
<organism evidence="1">
    <name type="scientific">bioreactor metagenome</name>
    <dbReference type="NCBI Taxonomy" id="1076179"/>
    <lineage>
        <taxon>unclassified sequences</taxon>
        <taxon>metagenomes</taxon>
        <taxon>ecological metagenomes</taxon>
    </lineage>
</organism>
<reference evidence="1" key="1">
    <citation type="submission" date="2019-08" db="EMBL/GenBank/DDBJ databases">
        <authorList>
            <person name="Kucharzyk K."/>
            <person name="Murdoch R.W."/>
            <person name="Higgins S."/>
            <person name="Loffler F."/>
        </authorList>
    </citation>
    <scope>NUCLEOTIDE SEQUENCE</scope>
</reference>
<dbReference type="AlphaFoldDB" id="A0A645BPS8"/>
<accession>A0A645BPS8</accession>
<protein>
    <submittedName>
        <fullName evidence="1">Uncharacterized protein</fullName>
    </submittedName>
</protein>
<name>A0A645BPS8_9ZZZZ</name>
<dbReference type="EMBL" id="VSSQ01021697">
    <property type="protein sequence ID" value="MPM67450.1"/>
    <property type="molecule type" value="Genomic_DNA"/>
</dbReference>
<evidence type="ECO:0000313" key="1">
    <source>
        <dbReference type="EMBL" id="MPM67450.1"/>
    </source>
</evidence>